<evidence type="ECO:0000313" key="2">
    <source>
        <dbReference type="EMBL" id="KAK1754130.1"/>
    </source>
</evidence>
<evidence type="ECO:0000256" key="1">
    <source>
        <dbReference type="SAM" id="Phobius"/>
    </source>
</evidence>
<gene>
    <name evidence="2" type="ORF">QBC47DRAFT_362106</name>
</gene>
<feature type="transmembrane region" description="Helical" evidence="1">
    <location>
        <begin position="119"/>
        <end position="137"/>
    </location>
</feature>
<dbReference type="EMBL" id="MU839836">
    <property type="protein sequence ID" value="KAK1754130.1"/>
    <property type="molecule type" value="Genomic_DNA"/>
</dbReference>
<keyword evidence="3" id="KW-1185">Reference proteome</keyword>
<name>A0AAJ0B9F1_9PEZI</name>
<comment type="caution">
    <text evidence="2">The sequence shown here is derived from an EMBL/GenBank/DDBJ whole genome shotgun (WGS) entry which is preliminary data.</text>
</comment>
<keyword evidence="1" id="KW-0812">Transmembrane</keyword>
<organism evidence="2 3">
    <name type="scientific">Echria macrotheca</name>
    <dbReference type="NCBI Taxonomy" id="438768"/>
    <lineage>
        <taxon>Eukaryota</taxon>
        <taxon>Fungi</taxon>
        <taxon>Dikarya</taxon>
        <taxon>Ascomycota</taxon>
        <taxon>Pezizomycotina</taxon>
        <taxon>Sordariomycetes</taxon>
        <taxon>Sordariomycetidae</taxon>
        <taxon>Sordariales</taxon>
        <taxon>Schizotheciaceae</taxon>
        <taxon>Echria</taxon>
    </lineage>
</organism>
<dbReference type="Proteomes" id="UP001239445">
    <property type="component" value="Unassembled WGS sequence"/>
</dbReference>
<keyword evidence="1" id="KW-0472">Membrane</keyword>
<dbReference type="AlphaFoldDB" id="A0AAJ0B9F1"/>
<keyword evidence="1" id="KW-1133">Transmembrane helix</keyword>
<proteinExistence type="predicted"/>
<protein>
    <submittedName>
        <fullName evidence="2">Uncharacterized protein</fullName>
    </submittedName>
</protein>
<reference evidence="2" key="1">
    <citation type="submission" date="2023-06" db="EMBL/GenBank/DDBJ databases">
        <title>Genome-scale phylogeny and comparative genomics of the fungal order Sordariales.</title>
        <authorList>
            <consortium name="Lawrence Berkeley National Laboratory"/>
            <person name="Hensen N."/>
            <person name="Bonometti L."/>
            <person name="Westerberg I."/>
            <person name="Brannstrom I.O."/>
            <person name="Guillou S."/>
            <person name="Cros-Aarteil S."/>
            <person name="Calhoun S."/>
            <person name="Haridas S."/>
            <person name="Kuo A."/>
            <person name="Mondo S."/>
            <person name="Pangilinan J."/>
            <person name="Riley R."/>
            <person name="Labutti K."/>
            <person name="Andreopoulos B."/>
            <person name="Lipzen A."/>
            <person name="Chen C."/>
            <person name="Yanf M."/>
            <person name="Daum C."/>
            <person name="Ng V."/>
            <person name="Clum A."/>
            <person name="Steindorff A."/>
            <person name="Ohm R."/>
            <person name="Martin F."/>
            <person name="Silar P."/>
            <person name="Natvig D."/>
            <person name="Lalanne C."/>
            <person name="Gautier V."/>
            <person name="Ament-Velasquez S.L."/>
            <person name="Kruys A."/>
            <person name="Hutchinson M.I."/>
            <person name="Powell A.J."/>
            <person name="Barry K."/>
            <person name="Miller A.N."/>
            <person name="Grigoriev I.V."/>
            <person name="Debuchy R."/>
            <person name="Gladieux P."/>
            <person name="Thoren M.H."/>
            <person name="Johannesson H."/>
        </authorList>
    </citation>
    <scope>NUCLEOTIDE SEQUENCE</scope>
    <source>
        <strain evidence="2">PSN4</strain>
    </source>
</reference>
<sequence>MLRLLPESDENRATQGKSIEARKLVILGGAGSVRPLTTDLANGRPLPASFVALIPGCWCLRIQVSSIWRGRSETSRGAGMGLASGRPQSASVHQSLRWLCAAVHGALSIRVATLRPPGSGFACPVLVVGMAVVAVGFNMHRACCRGIVIMEGHSRAYCGTTQRPAWARVASDR</sequence>
<evidence type="ECO:0000313" key="3">
    <source>
        <dbReference type="Proteomes" id="UP001239445"/>
    </source>
</evidence>
<accession>A0AAJ0B9F1</accession>